<sequence>MRLLSGKRHREPTTSSLATLGSASSLKFSPFKYGFRQVLQLFSPFTRRNTNGATPNRGRLVRNDWLGLVCVIDGSSLVQCLSLFCKVQAVPSNDRVINKQSKTSTNIMAAANLIKTDRVKRSESLPHTETDTGNVGARLYLP</sequence>
<organism evidence="1 2">
    <name type="scientific">Elysia crispata</name>
    <name type="common">lettuce slug</name>
    <dbReference type="NCBI Taxonomy" id="231223"/>
    <lineage>
        <taxon>Eukaryota</taxon>
        <taxon>Metazoa</taxon>
        <taxon>Spiralia</taxon>
        <taxon>Lophotrochozoa</taxon>
        <taxon>Mollusca</taxon>
        <taxon>Gastropoda</taxon>
        <taxon>Heterobranchia</taxon>
        <taxon>Euthyneura</taxon>
        <taxon>Panpulmonata</taxon>
        <taxon>Sacoglossa</taxon>
        <taxon>Placobranchoidea</taxon>
        <taxon>Plakobranchidae</taxon>
        <taxon>Elysia</taxon>
    </lineage>
</organism>
<evidence type="ECO:0000313" key="2">
    <source>
        <dbReference type="Proteomes" id="UP001283361"/>
    </source>
</evidence>
<evidence type="ECO:0000313" key="1">
    <source>
        <dbReference type="EMBL" id="KAK3767854.1"/>
    </source>
</evidence>
<protein>
    <submittedName>
        <fullName evidence="1">Uncharacterized protein</fullName>
    </submittedName>
</protein>
<proteinExistence type="predicted"/>
<reference evidence="1" key="1">
    <citation type="journal article" date="2023" name="G3 (Bethesda)">
        <title>A reference genome for the long-term kleptoplast-retaining sea slug Elysia crispata morphotype clarki.</title>
        <authorList>
            <person name="Eastman K.E."/>
            <person name="Pendleton A.L."/>
            <person name="Shaikh M.A."/>
            <person name="Suttiyut T."/>
            <person name="Ogas R."/>
            <person name="Tomko P."/>
            <person name="Gavelis G."/>
            <person name="Widhalm J.R."/>
            <person name="Wisecaver J.H."/>
        </authorList>
    </citation>
    <scope>NUCLEOTIDE SEQUENCE</scope>
    <source>
        <strain evidence="1">ECLA1</strain>
    </source>
</reference>
<dbReference type="Proteomes" id="UP001283361">
    <property type="component" value="Unassembled WGS sequence"/>
</dbReference>
<dbReference type="AlphaFoldDB" id="A0AAE0ZEF6"/>
<accession>A0AAE0ZEF6</accession>
<dbReference type="EMBL" id="JAWDGP010004098">
    <property type="protein sequence ID" value="KAK3767854.1"/>
    <property type="molecule type" value="Genomic_DNA"/>
</dbReference>
<keyword evidence="2" id="KW-1185">Reference proteome</keyword>
<gene>
    <name evidence="1" type="ORF">RRG08_059186</name>
</gene>
<comment type="caution">
    <text evidence="1">The sequence shown here is derived from an EMBL/GenBank/DDBJ whole genome shotgun (WGS) entry which is preliminary data.</text>
</comment>
<name>A0AAE0ZEF6_9GAST</name>